<keyword evidence="3" id="KW-1185">Reference proteome</keyword>
<name>A0A8T8W9J5_9EURY</name>
<feature type="transmembrane region" description="Helical" evidence="1">
    <location>
        <begin position="153"/>
        <end position="172"/>
    </location>
</feature>
<keyword evidence="1" id="KW-0812">Transmembrane</keyword>
<keyword evidence="1" id="KW-1133">Transmembrane helix</keyword>
<dbReference type="KEGG" id="hmp:K6T50_09195"/>
<dbReference type="GO" id="GO:0016787">
    <property type="term" value="F:hydrolase activity"/>
    <property type="evidence" value="ECO:0007669"/>
    <property type="project" value="UniProtKB-KW"/>
</dbReference>
<dbReference type="InterPro" id="IPR020610">
    <property type="entry name" value="Thiolase_AS"/>
</dbReference>
<organism evidence="2 3">
    <name type="scientific">Halobaculum magnesiiphilum</name>
    <dbReference type="NCBI Taxonomy" id="1017351"/>
    <lineage>
        <taxon>Archaea</taxon>
        <taxon>Methanobacteriati</taxon>
        <taxon>Methanobacteriota</taxon>
        <taxon>Stenosarchaea group</taxon>
        <taxon>Halobacteria</taxon>
        <taxon>Halobacteriales</taxon>
        <taxon>Haloferacaceae</taxon>
        <taxon>Halobaculum</taxon>
    </lineage>
</organism>
<dbReference type="GO" id="GO:0016747">
    <property type="term" value="F:acyltransferase activity, transferring groups other than amino-acyl groups"/>
    <property type="evidence" value="ECO:0007669"/>
    <property type="project" value="InterPro"/>
</dbReference>
<dbReference type="AlphaFoldDB" id="A0A8T8W9J5"/>
<dbReference type="EMBL" id="CP081958">
    <property type="protein sequence ID" value="QZP36498.1"/>
    <property type="molecule type" value="Genomic_DNA"/>
</dbReference>
<dbReference type="Proteomes" id="UP000826254">
    <property type="component" value="Chromosome"/>
</dbReference>
<reference evidence="2 3" key="1">
    <citation type="journal article" date="2021" name="Int. J. Syst. Evol. Microbiol.">
        <title>Halobaculum halophilum sp. nov. and Halobaculum salinum sp. nov., isolated from salt lake and saline soil.</title>
        <authorList>
            <person name="Cui H.L."/>
            <person name="Shi X.W."/>
            <person name="Yin X.M."/>
            <person name="Yang X.Y."/>
            <person name="Hou J."/>
            <person name="Zhu L."/>
        </authorList>
    </citation>
    <scope>NUCLEOTIDE SEQUENCE [LARGE SCALE GENOMIC DNA]</scope>
    <source>
        <strain evidence="2 3">NBRC 109044</strain>
    </source>
</reference>
<keyword evidence="1" id="KW-0472">Membrane</keyword>
<proteinExistence type="predicted"/>
<evidence type="ECO:0000313" key="3">
    <source>
        <dbReference type="Proteomes" id="UP000826254"/>
    </source>
</evidence>
<feature type="transmembrane region" description="Helical" evidence="1">
    <location>
        <begin position="57"/>
        <end position="89"/>
    </location>
</feature>
<sequence>MMAFTHALAGAVLAAPVVAFAPELAVPAALAGIVGGLVPDVDLFVGRHRRTLHFPVLGWALALPATALATLAPTAATVAAAVGCVSFAVHAGTDALGAGDEIRPWERTSPEAVYDHLHGRWIRPRYWIRYDGAPEDAVATAALAIPVVAFYPAPLPAVAAACVGLGVAYAAVRRRLPPVVEELVG</sequence>
<accession>A0A8T8W9J5</accession>
<keyword evidence="2" id="KW-0378">Hydrolase</keyword>
<evidence type="ECO:0000256" key="1">
    <source>
        <dbReference type="SAM" id="Phobius"/>
    </source>
</evidence>
<dbReference type="PROSITE" id="PS00099">
    <property type="entry name" value="THIOLASE_3"/>
    <property type="match status" value="1"/>
</dbReference>
<gene>
    <name evidence="2" type="ORF">K6T50_09195</name>
</gene>
<evidence type="ECO:0000313" key="2">
    <source>
        <dbReference type="EMBL" id="QZP36498.1"/>
    </source>
</evidence>
<protein>
    <submittedName>
        <fullName evidence="2">Metal-dependent hydrolase</fullName>
    </submittedName>
</protein>